<feature type="compositionally biased region" description="Polar residues" evidence="1">
    <location>
        <begin position="56"/>
        <end position="71"/>
    </location>
</feature>
<feature type="compositionally biased region" description="Gly residues" evidence="1">
    <location>
        <begin position="174"/>
        <end position="183"/>
    </location>
</feature>
<evidence type="ECO:0000256" key="1">
    <source>
        <dbReference type="SAM" id="MobiDB-lite"/>
    </source>
</evidence>
<feature type="compositionally biased region" description="Polar residues" evidence="1">
    <location>
        <begin position="29"/>
        <end position="41"/>
    </location>
</feature>
<comment type="caution">
    <text evidence="2">The sequence shown here is derived from an EMBL/GenBank/DDBJ whole genome shotgun (WGS) entry which is preliminary data.</text>
</comment>
<organism evidence="2 3">
    <name type="scientific">Thalassiosira oceanica</name>
    <name type="common">Marine diatom</name>
    <dbReference type="NCBI Taxonomy" id="159749"/>
    <lineage>
        <taxon>Eukaryota</taxon>
        <taxon>Sar</taxon>
        <taxon>Stramenopiles</taxon>
        <taxon>Ochrophyta</taxon>
        <taxon>Bacillariophyta</taxon>
        <taxon>Coscinodiscophyceae</taxon>
        <taxon>Thalassiosirophycidae</taxon>
        <taxon>Thalassiosirales</taxon>
        <taxon>Thalassiosiraceae</taxon>
        <taxon>Thalassiosira</taxon>
    </lineage>
</organism>
<name>K0SY74_THAOC</name>
<dbReference type="Proteomes" id="UP000266841">
    <property type="component" value="Unassembled WGS sequence"/>
</dbReference>
<proteinExistence type="predicted"/>
<dbReference type="EMBL" id="AGNL01008674">
    <property type="protein sequence ID" value="EJK70340.1"/>
    <property type="molecule type" value="Genomic_DNA"/>
</dbReference>
<sequence>EFEPPEAPDGLCDFVAETGAPPPAPRAPSSTDKVPISSNFPIRTRHGGGKGYPTGPQETQKGVSRVTQPHVSKTRVAGRPHLGVPGKITGSVGSADLPYIITAVGPYKTAQHCGVSPQGSFWAGQQWTLPCSRSTLGVPSTGEYAEKLVVEAFEEDSGLKVGSGVAGDHEKEGGPGPGWGLGSREGETETEDDEGKAGKAAED</sequence>
<keyword evidence="3" id="KW-1185">Reference proteome</keyword>
<gene>
    <name evidence="2" type="ORF">THAOC_08306</name>
</gene>
<feature type="non-terminal residue" evidence="2">
    <location>
        <position position="1"/>
    </location>
</feature>
<dbReference type="AlphaFoldDB" id="K0SY74"/>
<accession>K0SY74</accession>
<protein>
    <submittedName>
        <fullName evidence="2">Uncharacterized protein</fullName>
    </submittedName>
</protein>
<evidence type="ECO:0000313" key="2">
    <source>
        <dbReference type="EMBL" id="EJK70340.1"/>
    </source>
</evidence>
<evidence type="ECO:0000313" key="3">
    <source>
        <dbReference type="Proteomes" id="UP000266841"/>
    </source>
</evidence>
<reference evidence="2 3" key="1">
    <citation type="journal article" date="2012" name="Genome Biol.">
        <title>Genome and low-iron response of an oceanic diatom adapted to chronic iron limitation.</title>
        <authorList>
            <person name="Lommer M."/>
            <person name="Specht M."/>
            <person name="Roy A.S."/>
            <person name="Kraemer L."/>
            <person name="Andreson R."/>
            <person name="Gutowska M.A."/>
            <person name="Wolf J."/>
            <person name="Bergner S.V."/>
            <person name="Schilhabel M.B."/>
            <person name="Klostermeier U.C."/>
            <person name="Beiko R.G."/>
            <person name="Rosenstiel P."/>
            <person name="Hippler M."/>
            <person name="Laroche J."/>
        </authorList>
    </citation>
    <scope>NUCLEOTIDE SEQUENCE [LARGE SCALE GENOMIC DNA]</scope>
    <source>
        <strain evidence="2 3">CCMP1005</strain>
    </source>
</reference>
<feature type="region of interest" description="Disordered" evidence="1">
    <location>
        <begin position="1"/>
        <end position="72"/>
    </location>
</feature>
<feature type="region of interest" description="Disordered" evidence="1">
    <location>
        <begin position="158"/>
        <end position="203"/>
    </location>
</feature>